<evidence type="ECO:0000259" key="7">
    <source>
        <dbReference type="PROSITE" id="PS50111"/>
    </source>
</evidence>
<evidence type="ECO:0000313" key="11">
    <source>
        <dbReference type="Proteomes" id="UP000248134"/>
    </source>
</evidence>
<evidence type="ECO:0000256" key="2">
    <source>
        <dbReference type="ARBA" id="ARBA00022519"/>
    </source>
</evidence>
<dbReference type="InterPro" id="IPR000727">
    <property type="entry name" value="T_SNARE_dom"/>
</dbReference>
<organism evidence="10 11">
    <name type="scientific">Rhodopseudomonas palustris</name>
    <dbReference type="NCBI Taxonomy" id="1076"/>
    <lineage>
        <taxon>Bacteria</taxon>
        <taxon>Pseudomonadati</taxon>
        <taxon>Pseudomonadota</taxon>
        <taxon>Alphaproteobacteria</taxon>
        <taxon>Hyphomicrobiales</taxon>
        <taxon>Nitrobacteraceae</taxon>
        <taxon>Rhodopseudomonas</taxon>
    </lineage>
</organism>
<dbReference type="PROSITE" id="PS50111">
    <property type="entry name" value="CHEMOTAXIS_TRANSDUC_2"/>
    <property type="match status" value="1"/>
</dbReference>
<evidence type="ECO:0000313" key="10">
    <source>
        <dbReference type="EMBL" id="PZA10853.1"/>
    </source>
</evidence>
<feature type="domain" description="HAMP" evidence="9">
    <location>
        <begin position="212"/>
        <end position="265"/>
    </location>
</feature>
<dbReference type="SMART" id="SM00304">
    <property type="entry name" value="HAMP"/>
    <property type="match status" value="1"/>
</dbReference>
<dbReference type="PRINTS" id="PR00260">
    <property type="entry name" value="CHEMTRNSDUCR"/>
</dbReference>
<dbReference type="GO" id="GO:0006935">
    <property type="term" value="P:chemotaxis"/>
    <property type="evidence" value="ECO:0007669"/>
    <property type="project" value="InterPro"/>
</dbReference>
<dbReference type="Gene3D" id="1.10.8.500">
    <property type="entry name" value="HAMP domain in histidine kinase"/>
    <property type="match status" value="1"/>
</dbReference>
<protein>
    <submittedName>
        <fullName evidence="10">Methyl-accepting chemotaxis protein</fullName>
    </submittedName>
</protein>
<comment type="caution">
    <text evidence="10">The sequence shown here is derived from an EMBL/GenBank/DDBJ whole genome shotgun (WGS) entry which is preliminary data.</text>
</comment>
<keyword evidence="2" id="KW-1003">Cell membrane</keyword>
<feature type="transmembrane region" description="Helical" evidence="6">
    <location>
        <begin position="6"/>
        <end position="27"/>
    </location>
</feature>
<dbReference type="OrthoDB" id="3378718at2"/>
<dbReference type="GO" id="GO:0004888">
    <property type="term" value="F:transmembrane signaling receptor activity"/>
    <property type="evidence" value="ECO:0007669"/>
    <property type="project" value="InterPro"/>
</dbReference>
<dbReference type="PROSITE" id="PS50885">
    <property type="entry name" value="HAMP"/>
    <property type="match status" value="1"/>
</dbReference>
<dbReference type="SMART" id="SM00283">
    <property type="entry name" value="MA"/>
    <property type="match status" value="1"/>
</dbReference>
<accession>A0A323UFG5</accession>
<reference evidence="10 11" key="1">
    <citation type="submission" date="2018-06" db="EMBL/GenBank/DDBJ databases">
        <title>Draft Whole-Genome Sequence of the purple photosynthetic bacterium Rhodospeudomonas palustris XCP.</title>
        <authorList>
            <person name="Rayyan A."/>
            <person name="Meyer T.E."/>
            <person name="Kyndt J.A."/>
        </authorList>
    </citation>
    <scope>NUCLEOTIDE SEQUENCE [LARGE SCALE GENOMIC DNA]</scope>
    <source>
        <strain evidence="10 11">XCP</strain>
    </source>
</reference>
<keyword evidence="6" id="KW-1133">Transmembrane helix</keyword>
<evidence type="ECO:0000256" key="6">
    <source>
        <dbReference type="SAM" id="Phobius"/>
    </source>
</evidence>
<evidence type="ECO:0000256" key="5">
    <source>
        <dbReference type="PROSITE-ProRule" id="PRU00284"/>
    </source>
</evidence>
<dbReference type="PROSITE" id="PS50192">
    <property type="entry name" value="T_SNARE"/>
    <property type="match status" value="1"/>
</dbReference>
<evidence type="ECO:0000256" key="1">
    <source>
        <dbReference type="ARBA" id="ARBA00004429"/>
    </source>
</evidence>
<comment type="similarity">
    <text evidence="4">Belongs to the methyl-accepting chemotaxis (MCP) protein family.</text>
</comment>
<dbReference type="EMBL" id="QKQS01000023">
    <property type="protein sequence ID" value="PZA10853.1"/>
    <property type="molecule type" value="Genomic_DNA"/>
</dbReference>
<dbReference type="GO" id="GO:0005886">
    <property type="term" value="C:plasma membrane"/>
    <property type="evidence" value="ECO:0007669"/>
    <property type="project" value="UniProtKB-SubCell"/>
</dbReference>
<dbReference type="Pfam" id="PF00015">
    <property type="entry name" value="MCPsignal"/>
    <property type="match status" value="1"/>
</dbReference>
<dbReference type="PANTHER" id="PTHR32089:SF112">
    <property type="entry name" value="LYSOZYME-LIKE PROTEIN-RELATED"/>
    <property type="match status" value="1"/>
</dbReference>
<name>A0A323UFG5_RHOPL</name>
<proteinExistence type="inferred from homology"/>
<dbReference type="InterPro" id="IPR004089">
    <property type="entry name" value="MCPsignal_dom"/>
</dbReference>
<evidence type="ECO:0000259" key="9">
    <source>
        <dbReference type="PROSITE" id="PS50885"/>
    </source>
</evidence>
<dbReference type="GO" id="GO:0007165">
    <property type="term" value="P:signal transduction"/>
    <property type="evidence" value="ECO:0007669"/>
    <property type="project" value="UniProtKB-KW"/>
</dbReference>
<evidence type="ECO:0000256" key="3">
    <source>
        <dbReference type="ARBA" id="ARBA00023224"/>
    </source>
</evidence>
<keyword evidence="6" id="KW-0472">Membrane</keyword>
<dbReference type="RefSeq" id="WP_110786948.1">
    <property type="nucleotide sequence ID" value="NZ_QKQS01000023.1"/>
</dbReference>
<keyword evidence="3 5" id="KW-0807">Transducer</keyword>
<dbReference type="InterPro" id="IPR003660">
    <property type="entry name" value="HAMP_dom"/>
</dbReference>
<keyword evidence="2" id="KW-0997">Cell inner membrane</keyword>
<feature type="domain" description="T-SNARE coiled-coil homology" evidence="8">
    <location>
        <begin position="459"/>
        <end position="521"/>
    </location>
</feature>
<evidence type="ECO:0000256" key="4">
    <source>
        <dbReference type="ARBA" id="ARBA00029447"/>
    </source>
</evidence>
<evidence type="ECO:0000259" key="8">
    <source>
        <dbReference type="PROSITE" id="PS50192"/>
    </source>
</evidence>
<dbReference type="SUPFAM" id="SSF58104">
    <property type="entry name" value="Methyl-accepting chemotaxis protein (MCP) signaling domain"/>
    <property type="match status" value="1"/>
</dbReference>
<dbReference type="PANTHER" id="PTHR32089">
    <property type="entry name" value="METHYL-ACCEPTING CHEMOTAXIS PROTEIN MCPB"/>
    <property type="match status" value="1"/>
</dbReference>
<dbReference type="AlphaFoldDB" id="A0A323UFG5"/>
<comment type="subcellular location">
    <subcellularLocation>
        <location evidence="1">Cell inner membrane</location>
        <topology evidence="1">Multi-pass membrane protein</topology>
    </subcellularLocation>
</comment>
<dbReference type="Pfam" id="PF00672">
    <property type="entry name" value="HAMP"/>
    <property type="match status" value="1"/>
</dbReference>
<feature type="transmembrane region" description="Helical" evidence="6">
    <location>
        <begin position="191"/>
        <end position="215"/>
    </location>
</feature>
<feature type="domain" description="Methyl-accepting transducer" evidence="7">
    <location>
        <begin position="300"/>
        <end position="543"/>
    </location>
</feature>
<dbReference type="InterPro" id="IPR004090">
    <property type="entry name" value="Chemotax_Me-accpt_rcpt"/>
</dbReference>
<keyword evidence="6" id="KW-0812">Transmembrane</keyword>
<gene>
    <name evidence="10" type="ORF">DNX69_16045</name>
</gene>
<sequence length="563" mass="58771">MKIRLSITSMIVVFAVVVLASLTAMLTTNFMALNQLRVGGPLYSQIKLGNDLVADILPPPAYVIEAYLEATLALRRPTEWRAHAAKLEQLRGAYLERRKFWSGSELDPTLKARLTVDSDAEVQKFWTVAEQELIPALSAGDQAAAEAAYTKLDAIYGAHRAIIDDIVRRANAANAELETEAVRQVGSYSMIVWMLSGFAALVIALGVAGLAIGMVRPVVRLTAAMQAMAAGMLDVVIPGAARSDEIGAMAKAIAAIKTNAEHKANQEAAEKSRQEHLAAERRKADMARLADGFEDAVGEIIKTVSAAANELEAAAHSLSSTAARSLELAVDVASSSQEASAGVQSVASASEELTASVHEIGRQVQTSASVATEAADQARRTNERVGELSAAAARIGDVVELISNIAGQTNLLALNATIEAARAGEAGRGFAVVAAEVKALAEQTGKATGEIGQQITGIQAATDESVGAIKEICSIIGQMSEISSSIASAVEEQGMATKDIAVNIQHAAHGTAQVDEDITRVQAGARETGAASVQVLSAAQSLSSESSRLRAEVGNFLASVRAA</sequence>
<dbReference type="Proteomes" id="UP000248134">
    <property type="component" value="Unassembled WGS sequence"/>
</dbReference>
<dbReference type="Gene3D" id="1.10.287.950">
    <property type="entry name" value="Methyl-accepting chemotaxis protein"/>
    <property type="match status" value="1"/>
</dbReference>